<dbReference type="SUPFAM" id="SSF88713">
    <property type="entry name" value="Glycoside hydrolase/deacetylase"/>
    <property type="match status" value="1"/>
</dbReference>
<evidence type="ECO:0000313" key="1">
    <source>
        <dbReference type="EMBL" id="PRZ40570.1"/>
    </source>
</evidence>
<keyword evidence="2" id="KW-1185">Reference proteome</keyword>
<dbReference type="InterPro" id="IPR011330">
    <property type="entry name" value="Glyco_hydro/deAcase_b/a-brl"/>
</dbReference>
<organism evidence="1 2">
    <name type="scientific">Antricoccus suffuscus</name>
    <dbReference type="NCBI Taxonomy" id="1629062"/>
    <lineage>
        <taxon>Bacteria</taxon>
        <taxon>Bacillati</taxon>
        <taxon>Actinomycetota</taxon>
        <taxon>Actinomycetes</taxon>
        <taxon>Geodermatophilales</taxon>
        <taxon>Antricoccaceae</taxon>
        <taxon>Antricoccus</taxon>
    </lineage>
</organism>
<comment type="caution">
    <text evidence="1">The sequence shown here is derived from an EMBL/GenBank/DDBJ whole genome shotgun (WGS) entry which is preliminary data.</text>
</comment>
<dbReference type="NCBIfam" id="NF003814">
    <property type="entry name" value="PRK05406.1-3"/>
    <property type="match status" value="1"/>
</dbReference>
<dbReference type="EMBL" id="PVUE01000016">
    <property type="protein sequence ID" value="PRZ40570.1"/>
    <property type="molecule type" value="Genomic_DNA"/>
</dbReference>
<gene>
    <name evidence="1" type="ORF">CLV47_116103</name>
</gene>
<dbReference type="NCBIfam" id="NF003816">
    <property type="entry name" value="PRK05406.1-5"/>
    <property type="match status" value="1"/>
</dbReference>
<accession>A0A2T0ZW49</accession>
<dbReference type="GO" id="GO:0005975">
    <property type="term" value="P:carbohydrate metabolic process"/>
    <property type="evidence" value="ECO:0007669"/>
    <property type="project" value="InterPro"/>
</dbReference>
<dbReference type="Proteomes" id="UP000237752">
    <property type="component" value="Unassembled WGS sequence"/>
</dbReference>
<name>A0A2T0ZW49_9ACTN</name>
<dbReference type="AlphaFoldDB" id="A0A2T0ZW49"/>
<evidence type="ECO:0000313" key="2">
    <source>
        <dbReference type="Proteomes" id="UP000237752"/>
    </source>
</evidence>
<sequence length="270" mass="28338">MDHNGLRGRSEELGDLMPEHVVSLNTDIGEGYGAWRIADDAALLGVVTDANMACGFHAGDPDIMRQTCETAAANGVGIGAQVGFHDIIGFGRRFIEISRASLTNDLIYQLGALSAFAELVGSPVAYVKAHGALYHAAVQHEQYAGAVIDAIRSFDASLPFLCQPGTSFSARAEKAGLRTVREGYIDRAYQPDGLLVPRGTPDAVITDIDEACRRAVAMAQSGEITAIDGSVIAMPVDSVCIHSDSPGASEVAQAVRAALIDAGIALSRIE</sequence>
<dbReference type="Pfam" id="PF03746">
    <property type="entry name" value="LamB_YcsF"/>
    <property type="match status" value="1"/>
</dbReference>
<protein>
    <submittedName>
        <fullName evidence="1">UPF0271 protein</fullName>
    </submittedName>
</protein>
<proteinExistence type="predicted"/>
<reference evidence="1 2" key="1">
    <citation type="submission" date="2018-03" db="EMBL/GenBank/DDBJ databases">
        <title>Genomic Encyclopedia of Archaeal and Bacterial Type Strains, Phase II (KMG-II): from individual species to whole genera.</title>
        <authorList>
            <person name="Goeker M."/>
        </authorList>
    </citation>
    <scope>NUCLEOTIDE SEQUENCE [LARGE SCALE GENOMIC DNA]</scope>
    <source>
        <strain evidence="1 2">DSM 100065</strain>
    </source>
</reference>
<dbReference type="PANTHER" id="PTHR30292">
    <property type="entry name" value="UNCHARACTERIZED PROTEIN YBGL-RELATED"/>
    <property type="match status" value="1"/>
</dbReference>
<dbReference type="Gene3D" id="3.20.20.370">
    <property type="entry name" value="Glycoside hydrolase/deacetylase"/>
    <property type="match status" value="1"/>
</dbReference>
<dbReference type="PANTHER" id="PTHR30292:SF0">
    <property type="entry name" value="5-OXOPROLINASE SUBUNIT A"/>
    <property type="match status" value="1"/>
</dbReference>
<dbReference type="CDD" id="cd10787">
    <property type="entry name" value="LamB_YcsF_like"/>
    <property type="match status" value="1"/>
</dbReference>
<dbReference type="InterPro" id="IPR005501">
    <property type="entry name" value="LamB/YcsF/PxpA-like"/>
</dbReference>